<keyword evidence="2" id="KW-1185">Reference proteome</keyword>
<sequence>MDIDVMGTVSALFEIIRVVLSALDLGLLDLSKVIKPLCEVTSLPGCTTLLTGDQMCAEPISITLPEELNLEQCFSDTLLLCEDGEEATDSVLLKLVDSVACVLQELLTGEDAGNLVQGLACTILDLLNSALGTNPMLRMTLGGLLDTLGETAQCS</sequence>
<name>A0AAQ4DDW4_AMBAM</name>
<dbReference type="Proteomes" id="UP001321473">
    <property type="component" value="Unassembled WGS sequence"/>
</dbReference>
<proteinExistence type="predicted"/>
<organism evidence="1 2">
    <name type="scientific">Amblyomma americanum</name>
    <name type="common">Lone star tick</name>
    <dbReference type="NCBI Taxonomy" id="6943"/>
    <lineage>
        <taxon>Eukaryota</taxon>
        <taxon>Metazoa</taxon>
        <taxon>Ecdysozoa</taxon>
        <taxon>Arthropoda</taxon>
        <taxon>Chelicerata</taxon>
        <taxon>Arachnida</taxon>
        <taxon>Acari</taxon>
        <taxon>Parasitiformes</taxon>
        <taxon>Ixodida</taxon>
        <taxon>Ixodoidea</taxon>
        <taxon>Ixodidae</taxon>
        <taxon>Amblyomminae</taxon>
        <taxon>Amblyomma</taxon>
    </lineage>
</organism>
<dbReference type="AlphaFoldDB" id="A0AAQ4DDW4"/>
<accession>A0AAQ4DDW4</accession>
<evidence type="ECO:0000313" key="2">
    <source>
        <dbReference type="Proteomes" id="UP001321473"/>
    </source>
</evidence>
<comment type="caution">
    <text evidence="1">The sequence shown here is derived from an EMBL/GenBank/DDBJ whole genome shotgun (WGS) entry which is preliminary data.</text>
</comment>
<evidence type="ECO:0000313" key="1">
    <source>
        <dbReference type="EMBL" id="KAK8760654.1"/>
    </source>
</evidence>
<protein>
    <submittedName>
        <fullName evidence="1">Uncharacterized protein</fullName>
    </submittedName>
</protein>
<gene>
    <name evidence="1" type="ORF">V5799_028080</name>
</gene>
<dbReference type="EMBL" id="JARKHS020032087">
    <property type="protein sequence ID" value="KAK8760654.1"/>
    <property type="molecule type" value="Genomic_DNA"/>
</dbReference>
<reference evidence="1 2" key="1">
    <citation type="journal article" date="2023" name="Arcadia Sci">
        <title>De novo assembly of a long-read Amblyomma americanum tick genome.</title>
        <authorList>
            <person name="Chou S."/>
            <person name="Poskanzer K.E."/>
            <person name="Rollins M."/>
            <person name="Thuy-Boun P.S."/>
        </authorList>
    </citation>
    <scope>NUCLEOTIDE SEQUENCE [LARGE SCALE GENOMIC DNA]</scope>
    <source>
        <strain evidence="1">F_SG_1</strain>
        <tissue evidence="1">Salivary glands</tissue>
    </source>
</reference>